<reference evidence="2 3" key="1">
    <citation type="submission" date="2014-03" db="EMBL/GenBank/DDBJ databases">
        <title>Bradyrhizobium valentinum sp. nov., isolated from effective nodules of Lupinus mariae-josephae, a lupine endemic of basic-lime soils in Eastern Spain.</title>
        <authorList>
            <person name="Duran D."/>
            <person name="Rey L."/>
            <person name="Navarro A."/>
            <person name="Busquets A."/>
            <person name="Imperial J."/>
            <person name="Ruiz-Argueso T."/>
        </authorList>
    </citation>
    <scope>NUCLEOTIDE SEQUENCE [LARGE SCALE GENOMIC DNA]</scope>
    <source>
        <strain evidence="2 3">LmjM3</strain>
    </source>
</reference>
<name>A0A0R3LXF7_9BRAD</name>
<evidence type="ECO:0000313" key="3">
    <source>
        <dbReference type="Proteomes" id="UP000051913"/>
    </source>
</evidence>
<accession>A0A0R3LXF7</accession>
<evidence type="ECO:0000256" key="1">
    <source>
        <dbReference type="SAM" id="MobiDB-lite"/>
    </source>
</evidence>
<dbReference type="Proteomes" id="UP000051913">
    <property type="component" value="Unassembled WGS sequence"/>
</dbReference>
<protein>
    <submittedName>
        <fullName evidence="2">Uncharacterized protein</fullName>
    </submittedName>
</protein>
<sequence>MIERSEMRNEARYEREDGAGLNGKTITQGWLRRRQRACDEVPDTQGAVDRYLLSTLACIIPGRIRVSAVDAKHVSGRRSRWGKSGGKDAGQNDVENERVGRDERSHHAHLSSENEPRHPLDPKSGVSQLVRESNPAASGERA</sequence>
<evidence type="ECO:0000313" key="2">
    <source>
        <dbReference type="EMBL" id="KRR12379.1"/>
    </source>
</evidence>
<gene>
    <name evidence="2" type="ORF">CP49_08065</name>
</gene>
<dbReference type="EMBL" id="LLXX01000029">
    <property type="protein sequence ID" value="KRR12379.1"/>
    <property type="molecule type" value="Genomic_DNA"/>
</dbReference>
<organism evidence="2 3">
    <name type="scientific">Bradyrhizobium valentinum</name>
    <dbReference type="NCBI Taxonomy" id="1518501"/>
    <lineage>
        <taxon>Bacteria</taxon>
        <taxon>Pseudomonadati</taxon>
        <taxon>Pseudomonadota</taxon>
        <taxon>Alphaproteobacteria</taxon>
        <taxon>Hyphomicrobiales</taxon>
        <taxon>Nitrobacteraceae</taxon>
        <taxon>Bradyrhizobium</taxon>
    </lineage>
</organism>
<dbReference type="AlphaFoldDB" id="A0A0R3LXF7"/>
<comment type="caution">
    <text evidence="2">The sequence shown here is derived from an EMBL/GenBank/DDBJ whole genome shotgun (WGS) entry which is preliminary data.</text>
</comment>
<feature type="compositionally biased region" description="Basic and acidic residues" evidence="1">
    <location>
        <begin position="1"/>
        <end position="18"/>
    </location>
</feature>
<feature type="compositionally biased region" description="Basic and acidic residues" evidence="1">
    <location>
        <begin position="95"/>
        <end position="121"/>
    </location>
</feature>
<feature type="region of interest" description="Disordered" evidence="1">
    <location>
        <begin position="69"/>
        <end position="142"/>
    </location>
</feature>
<proteinExistence type="predicted"/>
<feature type="region of interest" description="Disordered" evidence="1">
    <location>
        <begin position="1"/>
        <end position="23"/>
    </location>
</feature>
<keyword evidence="3" id="KW-1185">Reference proteome</keyword>